<gene>
    <name evidence="2" type="ORF">EI42_01513</name>
</gene>
<feature type="transmembrane region" description="Helical" evidence="1">
    <location>
        <begin position="140"/>
        <end position="159"/>
    </location>
</feature>
<sequence length="172" mass="19115">MQCTYCGRHLSEHAAICPSCGKPTAVATGYTHYQQASMRNDTIEQHYQGPQGDTTYNESTYYTASHTAAYIPPVSTTAPRGVNPLILELVLSFLGIFGIGWLLARRPLPGILLLLGSIFLYWPIMILGTIFTFGIGLICLGPLAMAAILLNALLLSRVLRKRYYQRYPRFPM</sequence>
<feature type="transmembrane region" description="Helical" evidence="1">
    <location>
        <begin position="111"/>
        <end position="134"/>
    </location>
</feature>
<evidence type="ECO:0000313" key="3">
    <source>
        <dbReference type="Proteomes" id="UP000248806"/>
    </source>
</evidence>
<proteinExistence type="predicted"/>
<keyword evidence="3" id="KW-1185">Reference proteome</keyword>
<evidence type="ECO:0000256" key="1">
    <source>
        <dbReference type="SAM" id="Phobius"/>
    </source>
</evidence>
<keyword evidence="1" id="KW-1133">Transmembrane helix</keyword>
<protein>
    <submittedName>
        <fullName evidence="2">Uncharacterized protein</fullName>
    </submittedName>
</protein>
<accession>A0A326UBB2</accession>
<comment type="caution">
    <text evidence="2">The sequence shown here is derived from an EMBL/GenBank/DDBJ whole genome shotgun (WGS) entry which is preliminary data.</text>
</comment>
<evidence type="ECO:0000313" key="2">
    <source>
        <dbReference type="EMBL" id="PZW32968.1"/>
    </source>
</evidence>
<keyword evidence="1" id="KW-0812">Transmembrane</keyword>
<feature type="transmembrane region" description="Helical" evidence="1">
    <location>
        <begin position="85"/>
        <end position="104"/>
    </location>
</feature>
<keyword evidence="1" id="KW-0472">Membrane</keyword>
<name>A0A326UBB2_THEHA</name>
<organism evidence="2 3">
    <name type="scientific">Thermosporothrix hazakensis</name>
    <dbReference type="NCBI Taxonomy" id="644383"/>
    <lineage>
        <taxon>Bacteria</taxon>
        <taxon>Bacillati</taxon>
        <taxon>Chloroflexota</taxon>
        <taxon>Ktedonobacteria</taxon>
        <taxon>Ktedonobacterales</taxon>
        <taxon>Thermosporotrichaceae</taxon>
        <taxon>Thermosporothrix</taxon>
    </lineage>
</organism>
<reference evidence="2 3" key="1">
    <citation type="submission" date="2018-06" db="EMBL/GenBank/DDBJ databases">
        <title>Genomic Encyclopedia of Archaeal and Bacterial Type Strains, Phase II (KMG-II): from individual species to whole genera.</title>
        <authorList>
            <person name="Goeker M."/>
        </authorList>
    </citation>
    <scope>NUCLEOTIDE SEQUENCE [LARGE SCALE GENOMIC DNA]</scope>
    <source>
        <strain evidence="2 3">ATCC BAA-1881</strain>
    </source>
</reference>
<dbReference type="Proteomes" id="UP000248806">
    <property type="component" value="Unassembled WGS sequence"/>
</dbReference>
<dbReference type="EMBL" id="QKUF01000003">
    <property type="protein sequence ID" value="PZW32968.1"/>
    <property type="molecule type" value="Genomic_DNA"/>
</dbReference>
<dbReference type="AlphaFoldDB" id="A0A326UBB2"/>